<keyword evidence="3" id="KW-0805">Transcription regulation</keyword>
<name>A0AA35IQ76_SACMI</name>
<dbReference type="GeneID" id="80919740"/>
<keyword evidence="6" id="KW-0539">Nucleus</keyword>
<proteinExistence type="predicted"/>
<keyword evidence="5" id="KW-0804">Transcription</keyword>
<dbReference type="RefSeq" id="XP_056078006.1">
    <property type="nucleotide sequence ID" value="XM_056224049.1"/>
</dbReference>
<dbReference type="AlphaFoldDB" id="A0AA35IQ76"/>
<dbReference type="PANTHER" id="PTHR47424">
    <property type="entry name" value="REGULATORY PROTEIN GAL4"/>
    <property type="match status" value="1"/>
</dbReference>
<dbReference type="GO" id="GO:0000978">
    <property type="term" value="F:RNA polymerase II cis-regulatory region sequence-specific DNA binding"/>
    <property type="evidence" value="ECO:0007669"/>
    <property type="project" value="TreeGrafter"/>
</dbReference>
<dbReference type="PANTHER" id="PTHR47424:SF3">
    <property type="entry name" value="REGULATORY PROTEIN GAL4"/>
    <property type="match status" value="1"/>
</dbReference>
<evidence type="ECO:0000256" key="2">
    <source>
        <dbReference type="ARBA" id="ARBA00022833"/>
    </source>
</evidence>
<sequence length="424" mass="49026">MIDVLFKNEFHALPGIPKLRLLELENRYGKNLESTQGNSDERFLLSTALCLGSLTIRKKELLNHSNIENYALLLENGLSKPTANAFKYYNVAKILVSDLLLRPTIDGFCSLVLMANFITIMISLEDQLSLSKNFLQLAVVLNLNNSEKCEEFLESKGYGIDVILLFWNLWCSSCMLATIHGRSPFITLQNITTPLPYELHSGNENSALSLDFTQHRIKLAEMQGMVFQQLYTSNTINELQFINLEREFEQVSIQVTRLKGSSIFKEHLFYRSRVLMLELSCSRAQTSFLLYRPYLISGKSVQAVTMEKSIIHEIWSYYTKKFSNNEKERRKHLDWNFCYPIRTASLTLCVSCIILLKYKQVMRFHGDIEQFEYALALEILQDLVQILPIERKLLDLVKAPVNSQWPSDDNFVNFWALKLNEKSP</sequence>
<dbReference type="InterPro" id="IPR007219">
    <property type="entry name" value="XnlR_reg_dom"/>
</dbReference>
<gene>
    <name evidence="8" type="primary">SMKI12G0220</name>
    <name evidence="8" type="ORF">SMKI_12G0220</name>
</gene>
<evidence type="ECO:0000256" key="5">
    <source>
        <dbReference type="ARBA" id="ARBA00023163"/>
    </source>
</evidence>
<organism evidence="8 9">
    <name type="scientific">Saccharomyces mikatae IFO 1815</name>
    <dbReference type="NCBI Taxonomy" id="226126"/>
    <lineage>
        <taxon>Eukaryota</taxon>
        <taxon>Fungi</taxon>
        <taxon>Dikarya</taxon>
        <taxon>Ascomycota</taxon>
        <taxon>Saccharomycotina</taxon>
        <taxon>Saccharomycetes</taxon>
        <taxon>Saccharomycetales</taxon>
        <taxon>Saccharomycetaceae</taxon>
        <taxon>Saccharomyces</taxon>
    </lineage>
</organism>
<evidence type="ECO:0000256" key="3">
    <source>
        <dbReference type="ARBA" id="ARBA00023015"/>
    </source>
</evidence>
<protein>
    <recommendedName>
        <fullName evidence="7">Xylanolytic transcriptional activator regulatory domain-containing protein</fullName>
    </recommendedName>
</protein>
<evidence type="ECO:0000313" key="8">
    <source>
        <dbReference type="EMBL" id="CAI4034886.1"/>
    </source>
</evidence>
<accession>A0AA35IQ76</accession>
<evidence type="ECO:0000256" key="4">
    <source>
        <dbReference type="ARBA" id="ARBA00023125"/>
    </source>
</evidence>
<dbReference type="GO" id="GO:0000435">
    <property type="term" value="P:positive regulation of transcription from RNA polymerase II promoter by galactose"/>
    <property type="evidence" value="ECO:0007669"/>
    <property type="project" value="TreeGrafter"/>
</dbReference>
<evidence type="ECO:0000259" key="7">
    <source>
        <dbReference type="Pfam" id="PF04082"/>
    </source>
</evidence>
<dbReference type="InterPro" id="IPR051127">
    <property type="entry name" value="Fungal_SecMet_Regulators"/>
</dbReference>
<dbReference type="CDD" id="cd12148">
    <property type="entry name" value="fungal_TF_MHR"/>
    <property type="match status" value="1"/>
</dbReference>
<dbReference type="GO" id="GO:0005634">
    <property type="term" value="C:nucleus"/>
    <property type="evidence" value="ECO:0007669"/>
    <property type="project" value="UniProtKB-SubCell"/>
</dbReference>
<dbReference type="Pfam" id="PF04082">
    <property type="entry name" value="Fungal_trans"/>
    <property type="match status" value="1"/>
</dbReference>
<dbReference type="GO" id="GO:0006351">
    <property type="term" value="P:DNA-templated transcription"/>
    <property type="evidence" value="ECO:0007669"/>
    <property type="project" value="InterPro"/>
</dbReference>
<keyword evidence="2" id="KW-0862">Zinc</keyword>
<dbReference type="GO" id="GO:0008270">
    <property type="term" value="F:zinc ion binding"/>
    <property type="evidence" value="ECO:0007669"/>
    <property type="project" value="InterPro"/>
</dbReference>
<dbReference type="Proteomes" id="UP001161438">
    <property type="component" value="Chromosome 12"/>
</dbReference>
<feature type="domain" description="Xylanolytic transcriptional activator regulatory" evidence="7">
    <location>
        <begin position="24"/>
        <end position="239"/>
    </location>
</feature>
<keyword evidence="9" id="KW-1185">Reference proteome</keyword>
<keyword evidence="4" id="KW-0238">DNA-binding</keyword>
<evidence type="ECO:0000256" key="1">
    <source>
        <dbReference type="ARBA" id="ARBA00004123"/>
    </source>
</evidence>
<comment type="subcellular location">
    <subcellularLocation>
        <location evidence="1">Nucleus</location>
    </subcellularLocation>
</comment>
<reference evidence="8" key="1">
    <citation type="submission" date="2022-10" db="EMBL/GenBank/DDBJ databases">
        <authorList>
            <person name="Byrne P K."/>
        </authorList>
    </citation>
    <scope>NUCLEOTIDE SEQUENCE</scope>
    <source>
        <strain evidence="8">IFO1815</strain>
    </source>
</reference>
<dbReference type="EMBL" id="OX365768">
    <property type="protein sequence ID" value="CAI4034886.1"/>
    <property type="molecule type" value="Genomic_DNA"/>
</dbReference>
<dbReference type="GO" id="GO:0000981">
    <property type="term" value="F:DNA-binding transcription factor activity, RNA polymerase II-specific"/>
    <property type="evidence" value="ECO:0007669"/>
    <property type="project" value="TreeGrafter"/>
</dbReference>
<evidence type="ECO:0000256" key="6">
    <source>
        <dbReference type="ARBA" id="ARBA00023242"/>
    </source>
</evidence>
<evidence type="ECO:0000313" key="9">
    <source>
        <dbReference type="Proteomes" id="UP001161438"/>
    </source>
</evidence>